<sequence>MFSLSYLKQTKLYQEAIKEGREEGQQRGKIPAQLDYITLATALDLDRERGR</sequence>
<dbReference type="GO" id="GO:0008483">
    <property type="term" value="F:transaminase activity"/>
    <property type="evidence" value="ECO:0007669"/>
    <property type="project" value="UniProtKB-KW"/>
</dbReference>
<comment type="caution">
    <text evidence="1">The sequence shown here is derived from an EMBL/GenBank/DDBJ whole genome shotgun (WGS) entry which is preliminary data.</text>
</comment>
<reference evidence="1 2" key="1">
    <citation type="submission" date="2020-07" db="EMBL/GenBank/DDBJ databases">
        <title>Genomes of two Microcystis aeruginosa (Cyanobacteria) strains from Florida (USA) with disparate toxicogenic potential.</title>
        <authorList>
            <person name="Lefler F.W."/>
            <person name="Barbosa M."/>
            <person name="Berthold D.E."/>
            <person name="Laughinghouse H.D. IV."/>
        </authorList>
    </citation>
    <scope>NUCLEOTIDE SEQUENCE [LARGE SCALE GENOMIC DNA]</scope>
    <source>
        <strain evidence="1 2">BLCCF158</strain>
    </source>
</reference>
<evidence type="ECO:0000313" key="2">
    <source>
        <dbReference type="Proteomes" id="UP000525432"/>
    </source>
</evidence>
<gene>
    <name evidence="1" type="ORF">H0901_20585</name>
</gene>
<keyword evidence="1" id="KW-0808">Transferase</keyword>
<keyword evidence="1" id="KW-0032">Aminotransferase</keyword>
<accession>A0A841V9J5</accession>
<dbReference type="EMBL" id="JACEGC010000150">
    <property type="protein sequence ID" value="MBC1197580.1"/>
    <property type="molecule type" value="Genomic_DNA"/>
</dbReference>
<protein>
    <submittedName>
        <fullName evidence="1">Aspartate aminotransferase</fullName>
    </submittedName>
</protein>
<proteinExistence type="predicted"/>
<evidence type="ECO:0000313" key="1">
    <source>
        <dbReference type="EMBL" id="MBC1197580.1"/>
    </source>
</evidence>
<dbReference type="AlphaFoldDB" id="A0A841V9J5"/>
<dbReference type="Proteomes" id="UP000525432">
    <property type="component" value="Unassembled WGS sequence"/>
</dbReference>
<organism evidence="1 2">
    <name type="scientific">Microcystis aeruginosa BLCC-F158</name>
    <dbReference type="NCBI Taxonomy" id="2755316"/>
    <lineage>
        <taxon>Bacteria</taxon>
        <taxon>Bacillati</taxon>
        <taxon>Cyanobacteriota</taxon>
        <taxon>Cyanophyceae</taxon>
        <taxon>Oscillatoriophycideae</taxon>
        <taxon>Chroococcales</taxon>
        <taxon>Microcystaceae</taxon>
        <taxon>Microcystis</taxon>
    </lineage>
</organism>
<name>A0A841V9J5_MICAE</name>